<dbReference type="EMBL" id="MVBO01000053">
    <property type="protein sequence ID" value="OZJ04101.1"/>
    <property type="molecule type" value="Genomic_DNA"/>
</dbReference>
<keyword evidence="4" id="KW-1185">Reference proteome</keyword>
<feature type="transmembrane region" description="Helical" evidence="2">
    <location>
        <begin position="433"/>
        <end position="452"/>
    </location>
</feature>
<feature type="compositionally biased region" description="Basic and acidic residues" evidence="1">
    <location>
        <begin position="62"/>
        <end position="83"/>
    </location>
</feature>
<feature type="region of interest" description="Disordered" evidence="1">
    <location>
        <begin position="1"/>
        <end position="34"/>
    </location>
</feature>
<protein>
    <submittedName>
        <fullName evidence="3">Uncharacterized protein</fullName>
    </submittedName>
</protein>
<evidence type="ECO:0000256" key="1">
    <source>
        <dbReference type="SAM" id="MobiDB-lite"/>
    </source>
</evidence>
<dbReference type="AlphaFoldDB" id="A0A261Y0I7"/>
<dbReference type="InterPro" id="IPR052786">
    <property type="entry name" value="Spore_wall_assembly"/>
</dbReference>
<evidence type="ECO:0000256" key="2">
    <source>
        <dbReference type="SAM" id="Phobius"/>
    </source>
</evidence>
<dbReference type="Proteomes" id="UP000242875">
    <property type="component" value="Unassembled WGS sequence"/>
</dbReference>
<comment type="caution">
    <text evidence="3">The sequence shown here is derived from an EMBL/GenBank/DDBJ whole genome shotgun (WGS) entry which is preliminary data.</text>
</comment>
<feature type="transmembrane region" description="Helical" evidence="2">
    <location>
        <begin position="579"/>
        <end position="600"/>
    </location>
</feature>
<gene>
    <name evidence="3" type="ORF">BZG36_02855</name>
</gene>
<feature type="transmembrane region" description="Helical" evidence="2">
    <location>
        <begin position="509"/>
        <end position="529"/>
    </location>
</feature>
<keyword evidence="2" id="KW-0812">Transmembrane</keyword>
<evidence type="ECO:0000313" key="4">
    <source>
        <dbReference type="Proteomes" id="UP000242875"/>
    </source>
</evidence>
<organism evidence="3 4">
    <name type="scientific">Bifiguratus adelaidae</name>
    <dbReference type="NCBI Taxonomy" id="1938954"/>
    <lineage>
        <taxon>Eukaryota</taxon>
        <taxon>Fungi</taxon>
        <taxon>Fungi incertae sedis</taxon>
        <taxon>Mucoromycota</taxon>
        <taxon>Mucoromycotina</taxon>
        <taxon>Endogonomycetes</taxon>
        <taxon>Endogonales</taxon>
        <taxon>Endogonales incertae sedis</taxon>
        <taxon>Bifiguratus</taxon>
    </lineage>
</organism>
<dbReference type="OrthoDB" id="2161630at2759"/>
<accession>A0A261Y0I7</accession>
<proteinExistence type="predicted"/>
<dbReference type="PANTHER" id="PTHR34292">
    <property type="entry name" value="OUTER SPORE WALL PROTEIN LDS1"/>
    <property type="match status" value="1"/>
</dbReference>
<keyword evidence="2" id="KW-0472">Membrane</keyword>
<feature type="region of interest" description="Disordered" evidence="1">
    <location>
        <begin position="60"/>
        <end position="153"/>
    </location>
</feature>
<sequence length="638" mass="71034">MPSLEDVVKQGATLVEANPRKTPSRKASKNEDVSMTVKVKLPDDAIKTFPNVKKSKLAELGLEVKGKEDGKESEDFRSQEDGKAPANGAERPSSPAEPEPEQKKPRIDPTVVGGGNIERTINVPSAPKADYANRTTGDDASDQKEPGFHGYGVDRSLEDIMNRGGKITDYHETSSGHYSVHTELPDGTRDVFSNITKEKFDKYKTEESRHQPPEKILLRQHHVGDTFGKVMEEGGQILDRQEFRNFNIRVLVFEEGQQHLESFNISEELLGQYASQVDLEKSLPEDLIRQHVKGNNFGKCMELGGTIVSKTPHPFYAVHVKAKDGKIEYYSHVSQEAIDKQIRKSNSYPELDVLADGLALGEVKEGSSRNVINGTSGNQVAVDANVLGSLDLNLLVENRITVARRILTVILSHIPIIGSLASVSLLGIRMTTYFTLSLLSIEAALLSTYILVNKTREATATHLFDAVLRDQHVIVGPLVQDGQVKRPLPQVEINQRIVSLAKSKISKRVLSSLLTFPLNFIPVLGQVIYCITNGRARQSAIHERYFDKKGMSQEDRARWIKDRETDYLVFGIVEQALEIVPFVGMILGFCNTCGAALWAADMERNQEVARRQLGVNWTEEDAHQYESKLAIDQDDKTK</sequence>
<evidence type="ECO:0000313" key="3">
    <source>
        <dbReference type="EMBL" id="OZJ04101.1"/>
    </source>
</evidence>
<name>A0A261Y0I7_9FUNG</name>
<reference evidence="3 4" key="1">
    <citation type="journal article" date="2017" name="Mycologia">
        <title>Bifiguratus adelaidae, gen. et sp. nov., a new member of Mucoromycotina in endophytic and soil-dwelling habitats.</title>
        <authorList>
            <person name="Torres-Cruz T.J."/>
            <person name="Billingsley Tobias T.L."/>
            <person name="Almatruk M."/>
            <person name="Hesse C."/>
            <person name="Kuske C.R."/>
            <person name="Desiro A."/>
            <person name="Benucci G.M."/>
            <person name="Bonito G."/>
            <person name="Stajich J.E."/>
            <person name="Dunlap C."/>
            <person name="Arnold A.E."/>
            <person name="Porras-Alfaro A."/>
        </authorList>
    </citation>
    <scope>NUCLEOTIDE SEQUENCE [LARGE SCALE GENOMIC DNA]</scope>
    <source>
        <strain evidence="3 4">AZ0501</strain>
    </source>
</reference>
<dbReference type="PANTHER" id="PTHR34292:SF2">
    <property type="entry name" value="OUTER SPORE WALL PROTEIN LDS1"/>
    <property type="match status" value="1"/>
</dbReference>
<keyword evidence="2" id="KW-1133">Transmembrane helix</keyword>